<dbReference type="EMBL" id="CP003969">
    <property type="protein sequence ID" value="AGP39015.1"/>
    <property type="molecule type" value="Genomic_DNA"/>
</dbReference>
<gene>
    <name evidence="2" type="ORF">SCE1572_33770</name>
</gene>
<evidence type="ECO:0008006" key="4">
    <source>
        <dbReference type="Google" id="ProtNLM"/>
    </source>
</evidence>
<dbReference type="STRING" id="1254432.SCE1572_33770"/>
<feature type="transmembrane region" description="Helical" evidence="1">
    <location>
        <begin position="64"/>
        <end position="87"/>
    </location>
</feature>
<organism evidence="2 3">
    <name type="scientific">Sorangium cellulosum So0157-2</name>
    <dbReference type="NCBI Taxonomy" id="1254432"/>
    <lineage>
        <taxon>Bacteria</taxon>
        <taxon>Pseudomonadati</taxon>
        <taxon>Myxococcota</taxon>
        <taxon>Polyangia</taxon>
        <taxon>Polyangiales</taxon>
        <taxon>Polyangiaceae</taxon>
        <taxon>Sorangium</taxon>
    </lineage>
</organism>
<dbReference type="OrthoDB" id="278204at2"/>
<protein>
    <recommendedName>
        <fullName evidence="4">Plasmid stabilization protein</fullName>
    </recommendedName>
</protein>
<sequence length="97" mass="11684">MRRLEIRQEAEVEILDAALRYERERRDLGFRFESEVDVTIRRAMENPLQFPEIEPGIRRALVRIFPYGVFFLVEEPLVLVIAVLHLHRRPDAWKDRL</sequence>
<dbReference type="KEGG" id="scu:SCE1572_33770"/>
<evidence type="ECO:0000256" key="1">
    <source>
        <dbReference type="SAM" id="Phobius"/>
    </source>
</evidence>
<keyword evidence="1" id="KW-0472">Membrane</keyword>
<proteinExistence type="predicted"/>
<dbReference type="Proteomes" id="UP000014803">
    <property type="component" value="Chromosome"/>
</dbReference>
<keyword evidence="1" id="KW-0812">Transmembrane</keyword>
<evidence type="ECO:0000313" key="2">
    <source>
        <dbReference type="EMBL" id="AGP39015.1"/>
    </source>
</evidence>
<name>S4Y4A0_SORCE</name>
<keyword evidence="1" id="KW-1133">Transmembrane helix</keyword>
<dbReference type="eggNOG" id="COG3668">
    <property type="taxonomic scope" value="Bacteria"/>
</dbReference>
<dbReference type="RefSeq" id="WP_020738646.1">
    <property type="nucleotide sequence ID" value="NC_021658.1"/>
</dbReference>
<dbReference type="HOGENOM" id="CLU_147162_7_0_7"/>
<dbReference type="InterPro" id="IPR035093">
    <property type="entry name" value="RelE/ParE_toxin_dom_sf"/>
</dbReference>
<evidence type="ECO:0000313" key="3">
    <source>
        <dbReference type="Proteomes" id="UP000014803"/>
    </source>
</evidence>
<accession>S4Y4A0</accession>
<reference evidence="2 3" key="1">
    <citation type="journal article" date="2013" name="Sci. Rep.">
        <title>Extraordinary expansion of a Sorangium cellulosum genome from an alkaline milieu.</title>
        <authorList>
            <person name="Han K."/>
            <person name="Li Z.F."/>
            <person name="Peng R."/>
            <person name="Zhu L.P."/>
            <person name="Zhou T."/>
            <person name="Wang L.G."/>
            <person name="Li S.G."/>
            <person name="Zhang X.B."/>
            <person name="Hu W."/>
            <person name="Wu Z.H."/>
            <person name="Qin N."/>
            <person name="Li Y.Z."/>
        </authorList>
    </citation>
    <scope>NUCLEOTIDE SEQUENCE [LARGE SCALE GENOMIC DNA]</scope>
    <source>
        <strain evidence="2 3">So0157-2</strain>
    </source>
</reference>
<dbReference type="AlphaFoldDB" id="S4Y4A0"/>
<dbReference type="Gene3D" id="3.30.2310.20">
    <property type="entry name" value="RelE-like"/>
    <property type="match status" value="1"/>
</dbReference>